<organism evidence="4 5">
    <name type="scientific">Iodobacter fluviatilis</name>
    <dbReference type="NCBI Taxonomy" id="537"/>
    <lineage>
        <taxon>Bacteria</taxon>
        <taxon>Pseudomonadati</taxon>
        <taxon>Pseudomonadota</taxon>
        <taxon>Betaproteobacteria</taxon>
        <taxon>Neisseriales</taxon>
        <taxon>Chitinibacteraceae</taxon>
        <taxon>Iodobacter</taxon>
    </lineage>
</organism>
<proteinExistence type="predicted"/>
<keyword evidence="1 2" id="KW-0238">DNA-binding</keyword>
<feature type="compositionally biased region" description="Low complexity" evidence="3">
    <location>
        <begin position="115"/>
        <end position="129"/>
    </location>
</feature>
<keyword evidence="5" id="KW-1185">Reference proteome</keyword>
<dbReference type="PROSITE" id="PS50935">
    <property type="entry name" value="SSB"/>
    <property type="match status" value="1"/>
</dbReference>
<reference evidence="4 5" key="1">
    <citation type="submission" date="2018-01" db="EMBL/GenBank/DDBJ databases">
        <title>Genome sequence of Iodobacter sp. strain PCH194 isolated from Indian Trans-Himalaya.</title>
        <authorList>
            <person name="Kumar V."/>
            <person name="Thakur V."/>
            <person name="Kumar S."/>
            <person name="Singh D."/>
        </authorList>
    </citation>
    <scope>NUCLEOTIDE SEQUENCE [LARGE SCALE GENOMIC DNA]</scope>
    <source>
        <strain evidence="4 5">PCH194</strain>
        <plasmid evidence="4 5">pl2</plasmid>
    </source>
</reference>
<protein>
    <recommendedName>
        <fullName evidence="2">Single-stranded DNA-binding protein</fullName>
    </recommendedName>
</protein>
<dbReference type="KEGG" id="ifl:C1H71_20225"/>
<dbReference type="InterPro" id="IPR011344">
    <property type="entry name" value="ssDNA-bd"/>
</dbReference>
<dbReference type="Proteomes" id="UP000515917">
    <property type="component" value="Plasmid pl2"/>
</dbReference>
<dbReference type="GO" id="GO:0006260">
    <property type="term" value="P:DNA replication"/>
    <property type="evidence" value="ECO:0007669"/>
    <property type="project" value="InterPro"/>
</dbReference>
<keyword evidence="4" id="KW-0614">Plasmid</keyword>
<dbReference type="SUPFAM" id="SSF50249">
    <property type="entry name" value="Nucleic acid-binding proteins"/>
    <property type="match status" value="1"/>
</dbReference>
<evidence type="ECO:0000256" key="3">
    <source>
        <dbReference type="SAM" id="MobiDB-lite"/>
    </source>
</evidence>
<dbReference type="AlphaFoldDB" id="A0A7G3GFI0"/>
<dbReference type="Gene3D" id="2.40.50.140">
    <property type="entry name" value="Nucleic acid-binding proteins"/>
    <property type="match status" value="1"/>
</dbReference>
<geneLocation type="plasmid" evidence="4 5">
    <name>pl2</name>
</geneLocation>
<dbReference type="EMBL" id="CP025782">
    <property type="protein sequence ID" value="QBC45872.1"/>
    <property type="molecule type" value="Genomic_DNA"/>
</dbReference>
<dbReference type="Pfam" id="PF00436">
    <property type="entry name" value="SSB"/>
    <property type="match status" value="1"/>
</dbReference>
<evidence type="ECO:0000313" key="4">
    <source>
        <dbReference type="EMBL" id="QBC45872.1"/>
    </source>
</evidence>
<feature type="region of interest" description="Disordered" evidence="3">
    <location>
        <begin position="111"/>
        <end position="137"/>
    </location>
</feature>
<gene>
    <name evidence="4" type="ORF">C1H71_20225</name>
</gene>
<sequence length="137" mass="14779">MQSNMFIGRLAATPVISGSGDRAVCKFTLIQNVYAGKDDSGAAREKTVSLQFTAFRGRGEAIAKNCMKGDQLIVNYTIDNNNYKNGSGEDVFGYNFNVQEFEFGAAGAEKRKQLNQQSSNGEQSQSAGANAYQQAKG</sequence>
<accession>A0A7G3GFI0</accession>
<evidence type="ECO:0000256" key="1">
    <source>
        <dbReference type="ARBA" id="ARBA00023125"/>
    </source>
</evidence>
<name>A0A7G3GFI0_9NEIS</name>
<dbReference type="InterPro" id="IPR012340">
    <property type="entry name" value="NA-bd_OB-fold"/>
</dbReference>
<dbReference type="PIRSF" id="PIRSF002070">
    <property type="entry name" value="SSB"/>
    <property type="match status" value="1"/>
</dbReference>
<dbReference type="GO" id="GO:0003697">
    <property type="term" value="F:single-stranded DNA binding"/>
    <property type="evidence" value="ECO:0007669"/>
    <property type="project" value="InterPro"/>
</dbReference>
<evidence type="ECO:0000313" key="5">
    <source>
        <dbReference type="Proteomes" id="UP000515917"/>
    </source>
</evidence>
<evidence type="ECO:0000256" key="2">
    <source>
        <dbReference type="PIRNR" id="PIRNR002070"/>
    </source>
</evidence>
<dbReference type="RefSeq" id="WP_130108349.1">
    <property type="nucleotide sequence ID" value="NZ_CP025782.1"/>
</dbReference>
<dbReference type="InterPro" id="IPR000424">
    <property type="entry name" value="Primosome_PriB/ssb"/>
</dbReference>